<feature type="region of interest" description="Disordered" evidence="1">
    <location>
        <begin position="1"/>
        <end position="30"/>
    </location>
</feature>
<feature type="domain" description="Prolyl 4-hydroxylase alpha subunit Fe(2+) 2OG dioxygenase" evidence="2">
    <location>
        <begin position="153"/>
        <end position="236"/>
    </location>
</feature>
<reference evidence="3" key="1">
    <citation type="journal article" date="2020" name="bioRxiv">
        <title>Whole genome comparisons of ergot fungi reveals the divergence and evolution of species within the genus Claviceps are the result of varying mechanisms driving genome evolution and host range expansion.</title>
        <authorList>
            <person name="Wyka S.A."/>
            <person name="Mondo S.J."/>
            <person name="Liu M."/>
            <person name="Dettman J."/>
            <person name="Nalam V."/>
            <person name="Broders K.D."/>
        </authorList>
    </citation>
    <scope>NUCLEOTIDE SEQUENCE</scope>
    <source>
        <strain evidence="3">CCC 602</strain>
    </source>
</reference>
<organism evidence="3 4">
    <name type="scientific">Claviceps pusilla</name>
    <dbReference type="NCBI Taxonomy" id="123648"/>
    <lineage>
        <taxon>Eukaryota</taxon>
        <taxon>Fungi</taxon>
        <taxon>Dikarya</taxon>
        <taxon>Ascomycota</taxon>
        <taxon>Pezizomycotina</taxon>
        <taxon>Sordariomycetes</taxon>
        <taxon>Hypocreomycetidae</taxon>
        <taxon>Hypocreales</taxon>
        <taxon>Clavicipitaceae</taxon>
        <taxon>Claviceps</taxon>
    </lineage>
</organism>
<evidence type="ECO:0000259" key="2">
    <source>
        <dbReference type="Pfam" id="PF13640"/>
    </source>
</evidence>
<feature type="compositionally biased region" description="Polar residues" evidence="1">
    <location>
        <begin position="1"/>
        <end position="14"/>
    </location>
</feature>
<sequence>MASHQKPTTATSAKSAHPAQPGSDVDEVQGYDQELKNDLLQALSGIKTSGSFASFGVLPDSPPADLSVDGVGEIALPLSESQARQIIAKAHQAPFGKGSATIVDTAVRNTWELDPAHFTFGNPAWPAFIRKLCARVAVDLGIDAPITAQIYKMLIYEKGAMFKAHTDTEKIPNMFGTLIVCLPSAHQGGEVVVKHCGQKKTFRTSEASQSFVCWYSDVSHEVLPVTSGYRWVVSYNLALDATAGPGSGPSADLQRSETKALRQTLERWLSEPKESRARKRLYHVLDHDYTEASISLKALKTRDLAQIRALKGVSSELPVDIFLAILELMEQGNCEPGDDDPRFSNTKYYNYRYSPQDDEEGFHPLDDIFESKYAVKTLVDLEGTVVARGMHLDEKDMLDDTCFNDCDPEEQYEGYMGNWGPSATHWYRLTAVAIVPRDSLLSFFGTPGAEFEYYSDSLSRVNLNTQIGYLARACLQAQAPKSLFDEMVHLCQRAWKPTRSTTRSLATDTNSPSFDGDSTRDILKAAVQHCDQVFFDAVARRHKGALSLDFFTWLQRWLRCGDSVPYERFNTLQDGVSSAIDSYPFFADQFKAIMNLVPISHGTPSLAPKSDDVPPAHVLDWAREKLRSYMEACVSKPLCRDDGPAMVDVALYFEDPAAFISQSVAPIIDQRGDVAACHLAFLARLRELTSKDILPMENAVQFYQARAKSFIHAADFTQMCGVAEVKNTLPAKANKAPSQREEARKRDPRTAVSHNVVADFFSSLVQSSKEAEDLVRPFVSKLAANARQLTADEFHALWLPFLRALLPVLNSNQIPLDTPYCQELFSALLESYIDGYVGRQPARNTVLARARATGCSCHDCKCLNEFLVSPTRAVACFTVNKQRRMHLHQQLDKGRVDCTHETDRTGSPQTLVVTKTFWHIEKQRLDWAQRLMVAREQMRMFKREELRQLLGAKYAKIVNMEHLSDAAAVIPGEPQTQTLMRSIGFTSAPQSVPAGLKRKVPCDEIEIIDLTQD</sequence>
<dbReference type="Gene3D" id="2.60.120.620">
    <property type="entry name" value="q2cbj1_9rhob like domain"/>
    <property type="match status" value="1"/>
</dbReference>
<dbReference type="Pfam" id="PF13640">
    <property type="entry name" value="2OG-FeII_Oxy_3"/>
    <property type="match status" value="1"/>
</dbReference>
<dbReference type="OrthoDB" id="27483at2759"/>
<dbReference type="Proteomes" id="UP000748025">
    <property type="component" value="Unassembled WGS sequence"/>
</dbReference>
<dbReference type="EMBL" id="SRPW01002743">
    <property type="protein sequence ID" value="KAG5990751.1"/>
    <property type="molecule type" value="Genomic_DNA"/>
</dbReference>
<accession>A0A9P7SUW1</accession>
<dbReference type="PANTHER" id="PTHR33099:SF7">
    <property type="entry name" value="MYND-TYPE DOMAIN-CONTAINING PROTEIN"/>
    <property type="match status" value="1"/>
</dbReference>
<protein>
    <recommendedName>
        <fullName evidence="2">Prolyl 4-hydroxylase alpha subunit Fe(2+) 2OG dioxygenase domain-containing protein</fullName>
    </recommendedName>
</protein>
<evidence type="ECO:0000313" key="4">
    <source>
        <dbReference type="Proteomes" id="UP000748025"/>
    </source>
</evidence>
<dbReference type="AlphaFoldDB" id="A0A9P7SUW1"/>
<keyword evidence="4" id="KW-1185">Reference proteome</keyword>
<dbReference type="PANTHER" id="PTHR33099">
    <property type="entry name" value="FE2OG DIOXYGENASE DOMAIN-CONTAINING PROTEIN"/>
    <property type="match status" value="1"/>
</dbReference>
<comment type="caution">
    <text evidence="3">The sequence shown here is derived from an EMBL/GenBank/DDBJ whole genome shotgun (WGS) entry which is preliminary data.</text>
</comment>
<dbReference type="InterPro" id="IPR044862">
    <property type="entry name" value="Pro_4_hyd_alph_FE2OG_OXY"/>
</dbReference>
<name>A0A9P7SUW1_9HYPO</name>
<gene>
    <name evidence="3" type="ORF">E4U43_004198</name>
</gene>
<evidence type="ECO:0000256" key="1">
    <source>
        <dbReference type="SAM" id="MobiDB-lite"/>
    </source>
</evidence>
<proteinExistence type="predicted"/>
<evidence type="ECO:0000313" key="3">
    <source>
        <dbReference type="EMBL" id="KAG5990751.1"/>
    </source>
</evidence>